<dbReference type="EnsemblMetazoa" id="ACHR004456-RA">
    <property type="protein sequence ID" value="ACHR004456-PA"/>
    <property type="gene ID" value="ACHR004456"/>
</dbReference>
<protein>
    <submittedName>
        <fullName evidence="2">Uncharacterized protein</fullName>
    </submittedName>
</protein>
<dbReference type="Proteomes" id="UP000075881">
    <property type="component" value="Unassembled WGS sequence"/>
</dbReference>
<reference evidence="3" key="1">
    <citation type="submission" date="2013-03" db="EMBL/GenBank/DDBJ databases">
        <title>The Genome Sequence of Anopheles christyi ACHKN1017.</title>
        <authorList>
            <consortium name="The Broad Institute Genomics Platform"/>
            <person name="Neafsey D.E."/>
            <person name="Besansky N."/>
            <person name="Walker B."/>
            <person name="Young S.K."/>
            <person name="Zeng Q."/>
            <person name="Gargeya S."/>
            <person name="Fitzgerald M."/>
            <person name="Haas B."/>
            <person name="Abouelleil A."/>
            <person name="Allen A.W."/>
            <person name="Alvarado L."/>
            <person name="Arachchi H.M."/>
            <person name="Berlin A.M."/>
            <person name="Chapman S.B."/>
            <person name="Gainer-Dewar J."/>
            <person name="Goldberg J."/>
            <person name="Griggs A."/>
            <person name="Gujja S."/>
            <person name="Hansen M."/>
            <person name="Howarth C."/>
            <person name="Imamovic A."/>
            <person name="Ireland A."/>
            <person name="Larimer J."/>
            <person name="McCowan C."/>
            <person name="Murphy C."/>
            <person name="Pearson M."/>
            <person name="Poon T.W."/>
            <person name="Priest M."/>
            <person name="Roberts A."/>
            <person name="Saif S."/>
            <person name="Shea T."/>
            <person name="Sisk P."/>
            <person name="Sykes S."/>
            <person name="Wortman J."/>
            <person name="Nusbaum C."/>
            <person name="Birren B."/>
        </authorList>
    </citation>
    <scope>NUCLEOTIDE SEQUENCE [LARGE SCALE GENOMIC DNA]</scope>
    <source>
        <strain evidence="3">ACHKN1017</strain>
    </source>
</reference>
<keyword evidence="3" id="KW-1185">Reference proteome</keyword>
<feature type="compositionally biased region" description="Polar residues" evidence="1">
    <location>
        <begin position="12"/>
        <end position="28"/>
    </location>
</feature>
<name>A0A182K122_9DIPT</name>
<evidence type="ECO:0000313" key="2">
    <source>
        <dbReference type="EnsemblMetazoa" id="ACHR004456-PA"/>
    </source>
</evidence>
<proteinExistence type="predicted"/>
<feature type="region of interest" description="Disordered" evidence="1">
    <location>
        <begin position="1"/>
        <end position="57"/>
    </location>
</feature>
<sequence length="120" mass="11848">MAVMEKTGGSRTGSLSIENGEGVSSQTHLLYGHGANGNGTTGDGSGGSAGGVGGVGGGVGGGGGLGAGLGSGHDSTLDLHGSSLASLARRTTMRKRSFRNRKVMSCFALSYKYKMPTMPP</sequence>
<feature type="compositionally biased region" description="Gly residues" evidence="1">
    <location>
        <begin position="34"/>
        <end position="57"/>
    </location>
</feature>
<reference evidence="2" key="2">
    <citation type="submission" date="2020-05" db="UniProtKB">
        <authorList>
            <consortium name="EnsemblMetazoa"/>
        </authorList>
    </citation>
    <scope>IDENTIFICATION</scope>
    <source>
        <strain evidence="2">ACHKN1017</strain>
    </source>
</reference>
<accession>A0A182K122</accession>
<dbReference type="AlphaFoldDB" id="A0A182K122"/>
<evidence type="ECO:0000313" key="3">
    <source>
        <dbReference type="Proteomes" id="UP000075881"/>
    </source>
</evidence>
<evidence type="ECO:0000256" key="1">
    <source>
        <dbReference type="SAM" id="MobiDB-lite"/>
    </source>
</evidence>
<dbReference type="VEuPathDB" id="VectorBase:ACHR004456"/>
<organism evidence="2 3">
    <name type="scientific">Anopheles christyi</name>
    <dbReference type="NCBI Taxonomy" id="43041"/>
    <lineage>
        <taxon>Eukaryota</taxon>
        <taxon>Metazoa</taxon>
        <taxon>Ecdysozoa</taxon>
        <taxon>Arthropoda</taxon>
        <taxon>Hexapoda</taxon>
        <taxon>Insecta</taxon>
        <taxon>Pterygota</taxon>
        <taxon>Neoptera</taxon>
        <taxon>Endopterygota</taxon>
        <taxon>Diptera</taxon>
        <taxon>Nematocera</taxon>
        <taxon>Culicoidea</taxon>
        <taxon>Culicidae</taxon>
        <taxon>Anophelinae</taxon>
        <taxon>Anopheles</taxon>
    </lineage>
</organism>